<keyword evidence="5" id="KW-0997">Cell inner membrane</keyword>
<dbReference type="FunFam" id="3.30.565.10:FF:000010">
    <property type="entry name" value="Sensor histidine kinase RcsC"/>
    <property type="match status" value="1"/>
</dbReference>
<dbReference type="SMART" id="SM00091">
    <property type="entry name" value="PAS"/>
    <property type="match status" value="6"/>
</dbReference>
<dbReference type="Pfam" id="PF00072">
    <property type="entry name" value="Response_reg"/>
    <property type="match status" value="1"/>
</dbReference>
<dbReference type="InterPro" id="IPR035965">
    <property type="entry name" value="PAS-like_dom_sf"/>
</dbReference>
<keyword evidence="13" id="KW-1133">Transmembrane helix</keyword>
<dbReference type="CDD" id="cd17546">
    <property type="entry name" value="REC_hyHK_CKI1_RcsC-like"/>
    <property type="match status" value="1"/>
</dbReference>
<keyword evidence="25" id="KW-1185">Reference proteome</keyword>
<keyword evidence="9" id="KW-0677">Repeat</keyword>
<evidence type="ECO:0000256" key="17">
    <source>
        <dbReference type="PROSITE-ProRule" id="PRU00169"/>
    </source>
</evidence>
<dbReference type="GO" id="GO:0000155">
    <property type="term" value="F:phosphorelay sensor kinase activity"/>
    <property type="evidence" value="ECO:0007669"/>
    <property type="project" value="InterPro"/>
</dbReference>
<dbReference type="CDD" id="cd16922">
    <property type="entry name" value="HATPase_EvgS-ArcB-TorS-like"/>
    <property type="match status" value="1"/>
</dbReference>
<comment type="subcellular location">
    <subcellularLocation>
        <location evidence="2">Cell inner membrane</location>
        <topology evidence="2">Multi-pass membrane protein</topology>
    </subcellularLocation>
</comment>
<dbReference type="Gene3D" id="3.30.450.20">
    <property type="entry name" value="PAS domain"/>
    <property type="match status" value="6"/>
</dbReference>
<keyword evidence="6 17" id="KW-0597">Phosphoprotein</keyword>
<dbReference type="InterPro" id="IPR036890">
    <property type="entry name" value="HATPase_C_sf"/>
</dbReference>
<name>A0A7Z7FBS7_9EURY</name>
<dbReference type="CDD" id="cd00082">
    <property type="entry name" value="HisKA"/>
    <property type="match status" value="1"/>
</dbReference>
<dbReference type="PRINTS" id="PR00344">
    <property type="entry name" value="BCTRLSENSOR"/>
</dbReference>
<dbReference type="SMART" id="SM00388">
    <property type="entry name" value="HisKA"/>
    <property type="match status" value="1"/>
</dbReference>
<dbReference type="FunFam" id="2.10.70.100:FF:000001">
    <property type="entry name" value="Sensory transduction histidine kinase"/>
    <property type="match status" value="1"/>
</dbReference>
<dbReference type="GO" id="GO:0005886">
    <property type="term" value="C:plasma membrane"/>
    <property type="evidence" value="ECO:0007669"/>
    <property type="project" value="UniProtKB-SubCell"/>
</dbReference>
<dbReference type="SUPFAM" id="SSF52172">
    <property type="entry name" value="CheY-like"/>
    <property type="match status" value="1"/>
</dbReference>
<dbReference type="InterPro" id="IPR003661">
    <property type="entry name" value="HisK_dim/P_dom"/>
</dbReference>
<evidence type="ECO:0000256" key="8">
    <source>
        <dbReference type="ARBA" id="ARBA00022692"/>
    </source>
</evidence>
<dbReference type="PANTHER" id="PTHR45339:SF1">
    <property type="entry name" value="HYBRID SIGNAL TRANSDUCTION HISTIDINE KINASE J"/>
    <property type="match status" value="1"/>
</dbReference>
<evidence type="ECO:0000256" key="10">
    <source>
        <dbReference type="ARBA" id="ARBA00022741"/>
    </source>
</evidence>
<dbReference type="InterPro" id="IPR008207">
    <property type="entry name" value="Sig_transdc_His_kin_Hpt_dom"/>
</dbReference>
<evidence type="ECO:0000256" key="9">
    <source>
        <dbReference type="ARBA" id="ARBA00022737"/>
    </source>
</evidence>
<dbReference type="SUPFAM" id="SSF55874">
    <property type="entry name" value="ATPase domain of HSP90 chaperone/DNA topoisomerase II/histidine kinase"/>
    <property type="match status" value="1"/>
</dbReference>
<keyword evidence="7" id="KW-0808">Transferase</keyword>
<evidence type="ECO:0000256" key="14">
    <source>
        <dbReference type="ARBA" id="ARBA00023012"/>
    </source>
</evidence>
<dbReference type="Gene3D" id="1.10.287.130">
    <property type="match status" value="1"/>
</dbReference>
<accession>A0A7Z7FBS7</accession>
<dbReference type="Pfam" id="PF08448">
    <property type="entry name" value="PAS_4"/>
    <property type="match status" value="1"/>
</dbReference>
<dbReference type="Pfam" id="PF02518">
    <property type="entry name" value="HATPase_c"/>
    <property type="match status" value="1"/>
</dbReference>
<dbReference type="InterPro" id="IPR000014">
    <property type="entry name" value="PAS"/>
</dbReference>
<evidence type="ECO:0000256" key="4">
    <source>
        <dbReference type="ARBA" id="ARBA00022475"/>
    </source>
</evidence>
<dbReference type="InterPro" id="IPR011006">
    <property type="entry name" value="CheY-like_superfamily"/>
</dbReference>
<evidence type="ECO:0000259" key="19">
    <source>
        <dbReference type="PROSITE" id="PS50109"/>
    </source>
</evidence>
<dbReference type="Gene3D" id="1.20.120.160">
    <property type="entry name" value="HPT domain"/>
    <property type="match status" value="1"/>
</dbReference>
<feature type="coiled-coil region" evidence="18">
    <location>
        <begin position="364"/>
        <end position="391"/>
    </location>
</feature>
<dbReference type="PANTHER" id="PTHR45339">
    <property type="entry name" value="HYBRID SIGNAL TRANSDUCTION HISTIDINE KINASE J"/>
    <property type="match status" value="1"/>
</dbReference>
<evidence type="ECO:0000256" key="3">
    <source>
        <dbReference type="ARBA" id="ARBA00012438"/>
    </source>
</evidence>
<feature type="domain" description="PAC" evidence="22">
    <location>
        <begin position="600"/>
        <end position="652"/>
    </location>
</feature>
<dbReference type="InterPro" id="IPR001610">
    <property type="entry name" value="PAC"/>
</dbReference>
<keyword evidence="18" id="KW-0175">Coiled coil</keyword>
<keyword evidence="11" id="KW-0418">Kinase</keyword>
<dbReference type="Pfam" id="PF00512">
    <property type="entry name" value="HisKA"/>
    <property type="match status" value="1"/>
</dbReference>
<evidence type="ECO:0000256" key="2">
    <source>
        <dbReference type="ARBA" id="ARBA00004429"/>
    </source>
</evidence>
<dbReference type="EC" id="2.7.13.3" evidence="3"/>
<dbReference type="SMART" id="SM00387">
    <property type="entry name" value="HATPase_c"/>
    <property type="match status" value="1"/>
</dbReference>
<dbReference type="GO" id="GO:0005524">
    <property type="term" value="F:ATP binding"/>
    <property type="evidence" value="ECO:0007669"/>
    <property type="project" value="UniProtKB-KW"/>
</dbReference>
<dbReference type="SMART" id="SM00448">
    <property type="entry name" value="REC"/>
    <property type="match status" value="1"/>
</dbReference>
<keyword evidence="10" id="KW-0547">Nucleotide-binding</keyword>
<evidence type="ECO:0000256" key="18">
    <source>
        <dbReference type="SAM" id="Coils"/>
    </source>
</evidence>
<keyword evidence="8" id="KW-0812">Transmembrane</keyword>
<evidence type="ECO:0000256" key="6">
    <source>
        <dbReference type="ARBA" id="ARBA00022553"/>
    </source>
</evidence>
<keyword evidence="4" id="KW-1003">Cell membrane</keyword>
<evidence type="ECO:0000256" key="11">
    <source>
        <dbReference type="ARBA" id="ARBA00022777"/>
    </source>
</evidence>
<comment type="caution">
    <text evidence="24">The sequence shown here is derived from an EMBL/GenBank/DDBJ whole genome shotgun (WGS) entry which is preliminary data.</text>
</comment>
<feature type="domain" description="PAC" evidence="22">
    <location>
        <begin position="464"/>
        <end position="516"/>
    </location>
</feature>
<dbReference type="Proteomes" id="UP000199259">
    <property type="component" value="Unassembled WGS sequence"/>
</dbReference>
<dbReference type="SUPFAM" id="SSF55785">
    <property type="entry name" value="PYP-like sensor domain (PAS domain)"/>
    <property type="match status" value="6"/>
</dbReference>
<dbReference type="PROSITE" id="PS50894">
    <property type="entry name" value="HPT"/>
    <property type="match status" value="1"/>
</dbReference>
<protein>
    <recommendedName>
        <fullName evidence="3">histidine kinase</fullName>
        <ecNumber evidence="3">2.7.13.3</ecNumber>
    </recommendedName>
</protein>
<gene>
    <name evidence="24" type="ORF">SAMN04488589_0345</name>
</gene>
<keyword evidence="12" id="KW-0067">ATP-binding</keyword>
<dbReference type="InterPro" id="IPR036097">
    <property type="entry name" value="HisK_dim/P_sf"/>
</dbReference>
<sequence length="1305" mass="149950">MGIPEHITEGSPGFFRSLFINNDAIMLLIDPENGDIIDANNAACRYYEWSHEDLIHKKICNLNTLPQKEVVAEMTKAKNETWNHFFFKHQKSSGDIRDVEVFSAPVTIKDKKLLWSIIHDITEAKAAQTELANNERKYRKLFENDISAIAIHRIILDQKGKPCDYVFLEANEAFEKHTGLKAKDIIGKRLTDVIPETENETFFDIFGKVALTGIPVMFEQYSKQLKRYYIISAYQIKDQIFATIFQDITENKLVEIKLREKTKELETYFESSRDLLGIANKKGKFIRMNQEWERVFGYSIKELQNHSFLDFVHPDDIESTLEAIDSLDSQKTVLNLVNRHVCKDGSCRWIEWRSRLEGDLIHTVARDITERKQAEEERLQYEIELEKSREQFMLAVSGSNDGIWDWNIREKKGYMSPRLKEIIGFEDEEFPNKYTAFEEHIHPDDQKIVKTSMEEYLSGKKPNHSVEFRLRHKDGSYIWVLSKGKALIDEKGKPYRIAGSLTDITERKRSEEKLRHYTMKLERSREQFMLAVRGSKDGIWDWDLRNKSLYLSERWKEIIGYKDSELPNELSTFDGRLHPDDKDRVLNYIEEYLNGGIPKYQMEFRLRHKDGTYRWILAKGEALRDEKGVPYRMAGSHTDVTERKHAEDKLKENRELLQSIINILPGVLTVVDTDYNIITLNESDSRLKRVGFTYASELEGKKCYKVFQEMDSPCPWCKINEVIDTGENAYDETGPDDIREKKTGRAYSYTVCPIKDKSGNIISVVEYGADVTELRNSKLEAENANRAKSEFLANMSHEIRTPMNGVIGMTGLLLDTELDAVQRNYVEMIRKSGETLIEVINDILDISKIEAGKLELENVDFSLYDLLEELSSLFSIKAYEKGLELTCLIENNVPDHIRGDPFKLKQVLTNLTGNALKFTNEGRVTIHVNRESGTDKSATLCFSVKDTGIGIPEDKKYLLFETFSQVDASTTRKYGGTGLGLAITKHLVEMMNGEINVRTLEEKGSDFWFRIPIEISGELSGKHVKPYDLPYKKEQELIHHKNKDLYGHGNTDDIRILIVEDNQINQRLAQALLQKLGYDPDVVTNGNEALKLLETQPYDLVFMDVQMPLMDGLETTQHIRNPDSTVIDHDIPVIAMTAHAMKGDKEQCLDAGMNDYMSKPISAEQLFILMEKWSSIILKRNTETNIRKNSPISGNTLQIFVKEKFMERMAGDYNLANEITSMFLNNIPVIIANMKKAADIDNMEEVSSYAHSIKGSSANIGGEVLSDIAAKIEKLGRSGKITEVQALIPELERQFELLTEEFKNI</sequence>
<dbReference type="InterPro" id="IPR013655">
    <property type="entry name" value="PAS_fold_3"/>
</dbReference>
<feature type="domain" description="Histidine kinase" evidence="19">
    <location>
        <begin position="794"/>
        <end position="1015"/>
    </location>
</feature>
<dbReference type="SMART" id="SM00086">
    <property type="entry name" value="PAC"/>
    <property type="match status" value="4"/>
</dbReference>
<dbReference type="Pfam" id="PF13426">
    <property type="entry name" value="PAS_9"/>
    <property type="match status" value="2"/>
</dbReference>
<feature type="domain" description="HPt" evidence="23">
    <location>
        <begin position="1212"/>
        <end position="1305"/>
    </location>
</feature>
<dbReference type="CDD" id="cd00130">
    <property type="entry name" value="PAS"/>
    <property type="match status" value="5"/>
</dbReference>
<comment type="catalytic activity">
    <reaction evidence="1">
        <text>ATP + protein L-histidine = ADP + protein N-phospho-L-histidine.</text>
        <dbReference type="EC" id="2.7.13.3"/>
    </reaction>
</comment>
<dbReference type="SUPFAM" id="SSF47226">
    <property type="entry name" value="Histidine-containing phosphotransfer domain, HPT domain"/>
    <property type="match status" value="1"/>
</dbReference>
<dbReference type="SMART" id="SM00073">
    <property type="entry name" value="HPT"/>
    <property type="match status" value="1"/>
</dbReference>
<dbReference type="Pfam" id="PF08447">
    <property type="entry name" value="PAS_3"/>
    <property type="match status" value="3"/>
</dbReference>
<dbReference type="InterPro" id="IPR036641">
    <property type="entry name" value="HPT_dom_sf"/>
</dbReference>
<evidence type="ECO:0000256" key="15">
    <source>
        <dbReference type="ARBA" id="ARBA00023136"/>
    </source>
</evidence>
<feature type="domain" description="PAS" evidence="21">
    <location>
        <begin position="261"/>
        <end position="331"/>
    </location>
</feature>
<keyword evidence="14" id="KW-0902">Two-component regulatory system</keyword>
<dbReference type="InterPro" id="IPR001789">
    <property type="entry name" value="Sig_transdc_resp-reg_receiver"/>
</dbReference>
<proteinExistence type="predicted"/>
<evidence type="ECO:0000313" key="25">
    <source>
        <dbReference type="Proteomes" id="UP000199259"/>
    </source>
</evidence>
<evidence type="ECO:0000256" key="12">
    <source>
        <dbReference type="ARBA" id="ARBA00022840"/>
    </source>
</evidence>
<dbReference type="SUPFAM" id="SSF47384">
    <property type="entry name" value="Homodimeric domain of signal transducing histidine kinase"/>
    <property type="match status" value="1"/>
</dbReference>
<evidence type="ECO:0000256" key="5">
    <source>
        <dbReference type="ARBA" id="ARBA00022519"/>
    </source>
</evidence>
<dbReference type="PROSITE" id="PS50113">
    <property type="entry name" value="PAC"/>
    <property type="match status" value="2"/>
</dbReference>
<evidence type="ECO:0000259" key="20">
    <source>
        <dbReference type="PROSITE" id="PS50110"/>
    </source>
</evidence>
<evidence type="ECO:0000259" key="21">
    <source>
        <dbReference type="PROSITE" id="PS50112"/>
    </source>
</evidence>
<dbReference type="Gene3D" id="3.40.50.2300">
    <property type="match status" value="1"/>
</dbReference>
<dbReference type="PROSITE" id="PS50112">
    <property type="entry name" value="PAS"/>
    <property type="match status" value="4"/>
</dbReference>
<dbReference type="InterPro" id="IPR005467">
    <property type="entry name" value="His_kinase_dom"/>
</dbReference>
<feature type="domain" description="PAS" evidence="21">
    <location>
        <begin position="134"/>
        <end position="213"/>
    </location>
</feature>
<evidence type="ECO:0000313" key="24">
    <source>
        <dbReference type="EMBL" id="SDF32280.1"/>
    </source>
</evidence>
<evidence type="ECO:0000259" key="23">
    <source>
        <dbReference type="PROSITE" id="PS50894"/>
    </source>
</evidence>
<dbReference type="NCBIfam" id="TIGR00229">
    <property type="entry name" value="sensory_box"/>
    <property type="match status" value="5"/>
</dbReference>
<feature type="modified residue" description="Phosphohistidine" evidence="16">
    <location>
        <position position="1251"/>
    </location>
</feature>
<dbReference type="InterPro" id="IPR003594">
    <property type="entry name" value="HATPase_dom"/>
</dbReference>
<feature type="domain" description="PAS" evidence="21">
    <location>
        <begin position="388"/>
        <end position="460"/>
    </location>
</feature>
<evidence type="ECO:0000256" key="7">
    <source>
        <dbReference type="ARBA" id="ARBA00022679"/>
    </source>
</evidence>
<dbReference type="FunFam" id="1.10.287.130:FF:000002">
    <property type="entry name" value="Two-component osmosensing histidine kinase"/>
    <property type="match status" value="1"/>
</dbReference>
<dbReference type="PROSITE" id="PS50110">
    <property type="entry name" value="RESPONSE_REGULATORY"/>
    <property type="match status" value="1"/>
</dbReference>
<dbReference type="InterPro" id="IPR000700">
    <property type="entry name" value="PAS-assoc_C"/>
</dbReference>
<keyword evidence="15" id="KW-0472">Membrane</keyword>
<dbReference type="EMBL" id="FNCA01000001">
    <property type="protein sequence ID" value="SDF32280.1"/>
    <property type="molecule type" value="Genomic_DNA"/>
</dbReference>
<evidence type="ECO:0000256" key="13">
    <source>
        <dbReference type="ARBA" id="ARBA00022989"/>
    </source>
</evidence>
<feature type="domain" description="Response regulatory" evidence="20">
    <location>
        <begin position="1055"/>
        <end position="1174"/>
    </location>
</feature>
<dbReference type="InterPro" id="IPR013656">
    <property type="entry name" value="PAS_4"/>
</dbReference>
<dbReference type="PROSITE" id="PS50109">
    <property type="entry name" value="HIS_KIN"/>
    <property type="match status" value="1"/>
</dbReference>
<feature type="modified residue" description="4-aspartylphosphate" evidence="17">
    <location>
        <position position="1104"/>
    </location>
</feature>
<evidence type="ECO:0000256" key="1">
    <source>
        <dbReference type="ARBA" id="ARBA00000085"/>
    </source>
</evidence>
<evidence type="ECO:0000259" key="22">
    <source>
        <dbReference type="PROSITE" id="PS50113"/>
    </source>
</evidence>
<dbReference type="Pfam" id="PF01627">
    <property type="entry name" value="Hpt"/>
    <property type="match status" value="1"/>
</dbReference>
<organism evidence="24 25">
    <name type="scientific">Methanolobus vulcani</name>
    <dbReference type="NCBI Taxonomy" id="38026"/>
    <lineage>
        <taxon>Archaea</taxon>
        <taxon>Methanobacteriati</taxon>
        <taxon>Methanobacteriota</taxon>
        <taxon>Stenosarchaea group</taxon>
        <taxon>Methanomicrobia</taxon>
        <taxon>Methanosarcinales</taxon>
        <taxon>Methanosarcinaceae</taxon>
        <taxon>Methanolobus</taxon>
    </lineage>
</organism>
<evidence type="ECO:0000256" key="16">
    <source>
        <dbReference type="PROSITE-ProRule" id="PRU00110"/>
    </source>
</evidence>
<dbReference type="InterPro" id="IPR004358">
    <property type="entry name" value="Sig_transdc_His_kin-like_C"/>
</dbReference>
<dbReference type="Gene3D" id="3.30.565.10">
    <property type="entry name" value="Histidine kinase-like ATPase, C-terminal domain"/>
    <property type="match status" value="1"/>
</dbReference>
<feature type="domain" description="PAS" evidence="21">
    <location>
        <begin position="524"/>
        <end position="596"/>
    </location>
</feature>
<dbReference type="CDD" id="cd00088">
    <property type="entry name" value="HPT"/>
    <property type="match status" value="1"/>
</dbReference>
<reference evidence="24 25" key="1">
    <citation type="submission" date="2016-10" db="EMBL/GenBank/DDBJ databases">
        <authorList>
            <person name="Varghese N."/>
            <person name="Submissions S."/>
        </authorList>
    </citation>
    <scope>NUCLEOTIDE SEQUENCE [LARGE SCALE GENOMIC DNA]</scope>
    <source>
        <strain evidence="24 25">PL 12/M</strain>
    </source>
</reference>